<evidence type="ECO:0000256" key="1">
    <source>
        <dbReference type="ARBA" id="ARBA00023015"/>
    </source>
</evidence>
<dbReference type="Pfam" id="PF00392">
    <property type="entry name" value="GntR"/>
    <property type="match status" value="1"/>
</dbReference>
<evidence type="ECO:0000256" key="3">
    <source>
        <dbReference type="ARBA" id="ARBA00023163"/>
    </source>
</evidence>
<dbReference type="KEGG" id="ssm:Spirs_1347"/>
<dbReference type="InterPro" id="IPR008920">
    <property type="entry name" value="TF_FadR/GntR_C"/>
</dbReference>
<dbReference type="SUPFAM" id="SSF48008">
    <property type="entry name" value="GntR ligand-binding domain-like"/>
    <property type="match status" value="1"/>
</dbReference>
<dbReference type="STRING" id="573413.Spirs_1347"/>
<dbReference type="GO" id="GO:0003677">
    <property type="term" value="F:DNA binding"/>
    <property type="evidence" value="ECO:0007669"/>
    <property type="project" value="UniProtKB-KW"/>
</dbReference>
<evidence type="ECO:0000313" key="5">
    <source>
        <dbReference type="EMBL" id="ADK80474.1"/>
    </source>
</evidence>
<dbReference type="HOGENOM" id="CLU_017584_9_3_12"/>
<dbReference type="PROSITE" id="PS50949">
    <property type="entry name" value="HTH_GNTR"/>
    <property type="match status" value="1"/>
</dbReference>
<sequence length="239" mass="27118">MKDILPLPRMKISDEVTRAIEDFIVENNLETGDKLPSQAELSAKLHVGTRSIREAIRSLESRGMVETKQGKGVFVKNNNLDYFLETLMASFVFHLPEQKELFLDLTKTRRIIEVQAIYDVTQNPPPNFVSQFTRIVEELDAKAQTGEIDAYNLLDLKLHQSIINATGNKILMSLYRYLRDLLVKCFGKTGYVHGSIETSITDHHKMLEALQKHDAAQAKAVMESHIGLTLNKIEHLSLT</sequence>
<dbReference type="EMBL" id="CP002116">
    <property type="protein sequence ID" value="ADK80474.1"/>
    <property type="molecule type" value="Genomic_DNA"/>
</dbReference>
<dbReference type="PRINTS" id="PR00035">
    <property type="entry name" value="HTHGNTR"/>
</dbReference>
<dbReference type="Gene3D" id="1.10.10.10">
    <property type="entry name" value="Winged helix-like DNA-binding domain superfamily/Winged helix DNA-binding domain"/>
    <property type="match status" value="1"/>
</dbReference>
<dbReference type="Pfam" id="PF07729">
    <property type="entry name" value="FCD"/>
    <property type="match status" value="1"/>
</dbReference>
<evidence type="ECO:0000259" key="4">
    <source>
        <dbReference type="PROSITE" id="PS50949"/>
    </source>
</evidence>
<feature type="domain" description="HTH gntR-type" evidence="4">
    <location>
        <begin position="10"/>
        <end position="78"/>
    </location>
</feature>
<dbReference type="InterPro" id="IPR000524">
    <property type="entry name" value="Tscrpt_reg_HTH_GntR"/>
</dbReference>
<keyword evidence="1" id="KW-0805">Transcription regulation</keyword>
<protein>
    <submittedName>
        <fullName evidence="5">GntR domain protein</fullName>
    </submittedName>
</protein>
<proteinExistence type="predicted"/>
<dbReference type="PANTHER" id="PTHR43537:SF54">
    <property type="entry name" value="TRANSCRIPTIONAL REGULATOR, GNTR FAMILY"/>
    <property type="match status" value="1"/>
</dbReference>
<dbReference type="RefSeq" id="WP_013253938.1">
    <property type="nucleotide sequence ID" value="NC_014364.1"/>
</dbReference>
<keyword evidence="2" id="KW-0238">DNA-binding</keyword>
<dbReference type="eggNOG" id="COG2186">
    <property type="taxonomic scope" value="Bacteria"/>
</dbReference>
<gene>
    <name evidence="5" type="ordered locus">Spirs_1347</name>
</gene>
<dbReference type="InterPro" id="IPR036390">
    <property type="entry name" value="WH_DNA-bd_sf"/>
</dbReference>
<dbReference type="GO" id="GO:0003700">
    <property type="term" value="F:DNA-binding transcription factor activity"/>
    <property type="evidence" value="ECO:0007669"/>
    <property type="project" value="InterPro"/>
</dbReference>
<evidence type="ECO:0000256" key="2">
    <source>
        <dbReference type="ARBA" id="ARBA00023125"/>
    </source>
</evidence>
<dbReference type="InterPro" id="IPR036388">
    <property type="entry name" value="WH-like_DNA-bd_sf"/>
</dbReference>
<keyword evidence="3" id="KW-0804">Transcription</keyword>
<dbReference type="SMART" id="SM00345">
    <property type="entry name" value="HTH_GNTR"/>
    <property type="match status" value="1"/>
</dbReference>
<dbReference type="Gene3D" id="1.20.120.530">
    <property type="entry name" value="GntR ligand-binding domain-like"/>
    <property type="match status" value="1"/>
</dbReference>
<dbReference type="SUPFAM" id="SSF46785">
    <property type="entry name" value="Winged helix' DNA-binding domain"/>
    <property type="match status" value="1"/>
</dbReference>
<organism evidence="5 6">
    <name type="scientific">Sediminispirochaeta smaragdinae (strain DSM 11293 / JCM 15392 / SEBR 4228)</name>
    <name type="common">Spirochaeta smaragdinae</name>
    <dbReference type="NCBI Taxonomy" id="573413"/>
    <lineage>
        <taxon>Bacteria</taxon>
        <taxon>Pseudomonadati</taxon>
        <taxon>Spirochaetota</taxon>
        <taxon>Spirochaetia</taxon>
        <taxon>Spirochaetales</taxon>
        <taxon>Spirochaetaceae</taxon>
        <taxon>Sediminispirochaeta</taxon>
    </lineage>
</organism>
<keyword evidence="6" id="KW-1185">Reference proteome</keyword>
<dbReference type="CDD" id="cd07377">
    <property type="entry name" value="WHTH_GntR"/>
    <property type="match status" value="1"/>
</dbReference>
<evidence type="ECO:0000313" key="6">
    <source>
        <dbReference type="Proteomes" id="UP000002318"/>
    </source>
</evidence>
<dbReference type="PANTHER" id="PTHR43537">
    <property type="entry name" value="TRANSCRIPTIONAL REGULATOR, GNTR FAMILY"/>
    <property type="match status" value="1"/>
</dbReference>
<dbReference type="SMART" id="SM00895">
    <property type="entry name" value="FCD"/>
    <property type="match status" value="1"/>
</dbReference>
<accession>E1R452</accession>
<dbReference type="AlphaFoldDB" id="E1R452"/>
<dbReference type="InterPro" id="IPR011711">
    <property type="entry name" value="GntR_C"/>
</dbReference>
<dbReference type="Proteomes" id="UP000002318">
    <property type="component" value="Chromosome"/>
</dbReference>
<reference evidence="5 6" key="1">
    <citation type="journal article" date="2010" name="Stand. Genomic Sci.">
        <title>Complete genome sequence of Spirochaeta smaragdinae type strain (SEBR 4228).</title>
        <authorList>
            <person name="Mavromatis K."/>
            <person name="Yasawong M."/>
            <person name="Chertkov O."/>
            <person name="Lapidus A."/>
            <person name="Lucas S."/>
            <person name="Nolan M."/>
            <person name="Del Rio T.G."/>
            <person name="Tice H."/>
            <person name="Cheng J.F."/>
            <person name="Pitluck S."/>
            <person name="Liolios K."/>
            <person name="Ivanova N."/>
            <person name="Tapia R."/>
            <person name="Han C."/>
            <person name="Bruce D."/>
            <person name="Goodwin L."/>
            <person name="Pati A."/>
            <person name="Chen A."/>
            <person name="Palaniappan K."/>
            <person name="Land M."/>
            <person name="Hauser L."/>
            <person name="Chang Y.J."/>
            <person name="Jeffries C.D."/>
            <person name="Detter J.C."/>
            <person name="Rohde M."/>
            <person name="Brambilla E."/>
            <person name="Spring S."/>
            <person name="Goker M."/>
            <person name="Sikorski J."/>
            <person name="Woyke T."/>
            <person name="Bristow J."/>
            <person name="Eisen J.A."/>
            <person name="Markowitz V."/>
            <person name="Hugenholtz P."/>
            <person name="Klenk H.P."/>
            <person name="Kyrpides N.C."/>
        </authorList>
    </citation>
    <scope>NUCLEOTIDE SEQUENCE [LARGE SCALE GENOMIC DNA]</scope>
    <source>
        <strain evidence="6">DSM 11293 / JCM 15392 / SEBR 4228</strain>
    </source>
</reference>
<name>E1R452_SEDSS</name>